<keyword evidence="1" id="KW-0472">Membrane</keyword>
<keyword evidence="1" id="KW-0812">Transmembrane</keyword>
<sequence>MTVLATRSESVGPLLLLLLCTVVVGGLVAAHVTLLAIRMNRASQPREQQMARLAAQLDGRGSVKIRMIEFGIGRPDLLMVARSRGYALIEHQFGKYYEFVYAPHRAGTVAPWSL</sequence>
<reference evidence="2 3" key="1">
    <citation type="submission" date="2014-05" db="EMBL/GenBank/DDBJ databases">
        <title>Draft genome sequence of Amycolatopsis rifamycinica DSM 46095.</title>
        <authorList>
            <person name="Lal R."/>
            <person name="Saxena A."/>
            <person name="Kumari R."/>
            <person name="Mukherjee U."/>
            <person name="Singh P."/>
            <person name="Sangwan N."/>
            <person name="Mahato N.K."/>
        </authorList>
    </citation>
    <scope>NUCLEOTIDE SEQUENCE [LARGE SCALE GENOMIC DNA]</scope>
    <source>
        <strain evidence="2 3">DSM 46095</strain>
    </source>
</reference>
<keyword evidence="1" id="KW-1133">Transmembrane helix</keyword>
<accession>A0A066U8X2</accession>
<name>A0A066U8X2_9PSEU</name>
<dbReference type="Proteomes" id="UP000027345">
    <property type="component" value="Unassembled WGS sequence"/>
</dbReference>
<dbReference type="EMBL" id="JMQI01000003">
    <property type="protein sequence ID" value="KDN23916.1"/>
    <property type="molecule type" value="Genomic_DNA"/>
</dbReference>
<dbReference type="STRING" id="287986.DV20_02330"/>
<keyword evidence="3" id="KW-1185">Reference proteome</keyword>
<protein>
    <submittedName>
        <fullName evidence="2">Uncharacterized protein</fullName>
    </submittedName>
</protein>
<dbReference type="RefSeq" id="WP_043775958.1">
    <property type="nucleotide sequence ID" value="NZ_JMQI01000003.1"/>
</dbReference>
<dbReference type="AlphaFoldDB" id="A0A066U8X2"/>
<gene>
    <name evidence="2" type="ORF">DV20_02330</name>
</gene>
<proteinExistence type="predicted"/>
<evidence type="ECO:0000313" key="2">
    <source>
        <dbReference type="EMBL" id="KDN23916.1"/>
    </source>
</evidence>
<feature type="transmembrane region" description="Helical" evidence="1">
    <location>
        <begin position="14"/>
        <end position="37"/>
    </location>
</feature>
<evidence type="ECO:0000313" key="3">
    <source>
        <dbReference type="Proteomes" id="UP000027345"/>
    </source>
</evidence>
<comment type="caution">
    <text evidence="2">The sequence shown here is derived from an EMBL/GenBank/DDBJ whole genome shotgun (WGS) entry which is preliminary data.</text>
</comment>
<organism evidence="2 3">
    <name type="scientific">Amycolatopsis rifamycinica</name>
    <dbReference type="NCBI Taxonomy" id="287986"/>
    <lineage>
        <taxon>Bacteria</taxon>
        <taxon>Bacillati</taxon>
        <taxon>Actinomycetota</taxon>
        <taxon>Actinomycetes</taxon>
        <taxon>Pseudonocardiales</taxon>
        <taxon>Pseudonocardiaceae</taxon>
        <taxon>Amycolatopsis</taxon>
    </lineage>
</organism>
<evidence type="ECO:0000256" key="1">
    <source>
        <dbReference type="SAM" id="Phobius"/>
    </source>
</evidence>